<gene>
    <name evidence="1" type="ORF">B1A_12952</name>
</gene>
<comment type="caution">
    <text evidence="1">The sequence shown here is derived from an EMBL/GenBank/DDBJ whole genome shotgun (WGS) entry which is preliminary data.</text>
</comment>
<name>T1A407_9ZZZZ</name>
<dbReference type="GO" id="GO:0003824">
    <property type="term" value="F:catalytic activity"/>
    <property type="evidence" value="ECO:0007669"/>
    <property type="project" value="InterPro"/>
</dbReference>
<proteinExistence type="predicted"/>
<dbReference type="SUPFAM" id="SSF56752">
    <property type="entry name" value="D-aminoacid aminotransferase-like PLP-dependent enzymes"/>
    <property type="match status" value="1"/>
</dbReference>
<dbReference type="EMBL" id="AUZX01009453">
    <property type="protein sequence ID" value="EQD51732.1"/>
    <property type="molecule type" value="Genomic_DNA"/>
</dbReference>
<reference evidence="1" key="2">
    <citation type="journal article" date="2014" name="ISME J.">
        <title>Microbial stratification in low pH oxic and suboxic macroscopic growths along an acid mine drainage.</title>
        <authorList>
            <person name="Mendez-Garcia C."/>
            <person name="Mesa V."/>
            <person name="Sprenger R.R."/>
            <person name="Richter M."/>
            <person name="Diez M.S."/>
            <person name="Solano J."/>
            <person name="Bargiela R."/>
            <person name="Golyshina O.V."/>
            <person name="Manteca A."/>
            <person name="Ramos J.L."/>
            <person name="Gallego J.R."/>
            <person name="Llorente I."/>
            <person name="Martins Dos Santos V.A."/>
            <person name="Jensen O.N."/>
            <person name="Pelaez A.I."/>
            <person name="Sanchez J."/>
            <person name="Ferrer M."/>
        </authorList>
    </citation>
    <scope>NUCLEOTIDE SEQUENCE</scope>
</reference>
<reference evidence="1" key="1">
    <citation type="submission" date="2013-08" db="EMBL/GenBank/DDBJ databases">
        <authorList>
            <person name="Mendez C."/>
            <person name="Richter M."/>
            <person name="Ferrer M."/>
            <person name="Sanchez J."/>
        </authorList>
    </citation>
    <scope>NUCLEOTIDE SEQUENCE</scope>
</reference>
<organism evidence="1">
    <name type="scientific">mine drainage metagenome</name>
    <dbReference type="NCBI Taxonomy" id="410659"/>
    <lineage>
        <taxon>unclassified sequences</taxon>
        <taxon>metagenomes</taxon>
        <taxon>ecological metagenomes</taxon>
    </lineage>
</organism>
<dbReference type="AlphaFoldDB" id="T1A407"/>
<feature type="non-terminal residue" evidence="1">
    <location>
        <position position="1"/>
    </location>
</feature>
<dbReference type="InterPro" id="IPR036038">
    <property type="entry name" value="Aminotransferase-like"/>
</dbReference>
<sequence length="39" mass="4257">GSGKPGPVTLALQKIFFDIARGNVARHLEWRTTVAPRPV</sequence>
<accession>T1A407</accession>
<protein>
    <submittedName>
        <fullName evidence="1">Uncharacterized protein</fullName>
    </submittedName>
</protein>
<evidence type="ECO:0000313" key="1">
    <source>
        <dbReference type="EMBL" id="EQD51732.1"/>
    </source>
</evidence>